<evidence type="ECO:0000256" key="2">
    <source>
        <dbReference type="ARBA" id="ARBA00008066"/>
    </source>
</evidence>
<feature type="transmembrane region" description="Helical" evidence="7">
    <location>
        <begin position="168"/>
        <end position="187"/>
    </location>
</feature>
<evidence type="ECO:0000256" key="3">
    <source>
        <dbReference type="ARBA" id="ARBA00022692"/>
    </source>
</evidence>
<evidence type="ECO:0000313" key="9">
    <source>
        <dbReference type="EMBL" id="BCR93000.1"/>
    </source>
</evidence>
<feature type="transmembrane region" description="Helical" evidence="7">
    <location>
        <begin position="506"/>
        <end position="530"/>
    </location>
</feature>
<dbReference type="KEGG" id="aluc:AKAW2_10046S"/>
<evidence type="ECO:0000256" key="5">
    <source>
        <dbReference type="ARBA" id="ARBA00023136"/>
    </source>
</evidence>
<comment type="subcellular location">
    <subcellularLocation>
        <location evidence="1">Membrane</location>
        <topology evidence="1">Multi-pass membrane protein</topology>
    </subcellularLocation>
</comment>
<protein>
    <recommendedName>
        <fullName evidence="8">Amino acid transporter transmembrane domain-containing protein</fullName>
    </recommendedName>
</protein>
<dbReference type="Pfam" id="PF01490">
    <property type="entry name" value="Aa_trans"/>
    <property type="match status" value="1"/>
</dbReference>
<comment type="similarity">
    <text evidence="2">Belongs to the amino acid/polyamine transporter 2 family.</text>
</comment>
<feature type="transmembrane region" description="Helical" evidence="7">
    <location>
        <begin position="480"/>
        <end position="500"/>
    </location>
</feature>
<feature type="region of interest" description="Disordered" evidence="6">
    <location>
        <begin position="87"/>
        <end position="122"/>
    </location>
</feature>
<dbReference type="GO" id="GO:0015179">
    <property type="term" value="F:L-amino acid transmembrane transporter activity"/>
    <property type="evidence" value="ECO:0007669"/>
    <property type="project" value="TreeGrafter"/>
</dbReference>
<name>A0A7R7VYG0_ASPKA</name>
<feature type="transmembrane region" description="Helical" evidence="7">
    <location>
        <begin position="137"/>
        <end position="156"/>
    </location>
</feature>
<feature type="transmembrane region" description="Helical" evidence="7">
    <location>
        <begin position="568"/>
        <end position="593"/>
    </location>
</feature>
<accession>A0A7R7VYG0</accession>
<evidence type="ECO:0000313" key="10">
    <source>
        <dbReference type="Proteomes" id="UP000661280"/>
    </source>
</evidence>
<keyword evidence="10" id="KW-1185">Reference proteome</keyword>
<organism evidence="9 10">
    <name type="scientific">Aspergillus kawachii</name>
    <name type="common">White koji mold</name>
    <name type="synonym">Aspergillus awamori var. kawachi</name>
    <dbReference type="NCBI Taxonomy" id="1069201"/>
    <lineage>
        <taxon>Eukaryota</taxon>
        <taxon>Fungi</taxon>
        <taxon>Dikarya</taxon>
        <taxon>Ascomycota</taxon>
        <taxon>Pezizomycotina</taxon>
        <taxon>Eurotiomycetes</taxon>
        <taxon>Eurotiomycetidae</taxon>
        <taxon>Eurotiales</taxon>
        <taxon>Aspergillaceae</taxon>
        <taxon>Aspergillus</taxon>
        <taxon>Aspergillus subgen. Circumdati</taxon>
    </lineage>
</organism>
<feature type="transmembrane region" description="Helical" evidence="7">
    <location>
        <begin position="281"/>
        <end position="303"/>
    </location>
</feature>
<reference evidence="9" key="2">
    <citation type="submission" date="2021-02" db="EMBL/GenBank/DDBJ databases">
        <title>Aspergillus luchuensis mut. kawachii IFO 4304 genome sequence.</title>
        <authorList>
            <person name="Mori K."/>
            <person name="Kadooka C."/>
            <person name="Goto M."/>
            <person name="Futagami T."/>
        </authorList>
    </citation>
    <scope>NUCLEOTIDE SEQUENCE</scope>
    <source>
        <strain evidence="9">IFO 4308</strain>
    </source>
</reference>
<feature type="transmembrane region" description="Helical" evidence="7">
    <location>
        <begin position="225"/>
        <end position="243"/>
    </location>
</feature>
<evidence type="ECO:0000256" key="7">
    <source>
        <dbReference type="SAM" id="Phobius"/>
    </source>
</evidence>
<reference evidence="9" key="1">
    <citation type="submission" date="2021-01" db="EMBL/GenBank/DDBJ databases">
        <authorList>
            <consortium name="Aspergillus luchuensis mut. kawachii IFO 4304 genome sequencing consortium"/>
            <person name="Kazuki M."/>
            <person name="Futagami T."/>
        </authorList>
    </citation>
    <scope>NUCLEOTIDE SEQUENCE</scope>
    <source>
        <strain evidence="9">IFO 4308</strain>
    </source>
</reference>
<dbReference type="InterPro" id="IPR013057">
    <property type="entry name" value="AA_transpt_TM"/>
</dbReference>
<dbReference type="EMBL" id="AP024425">
    <property type="protein sequence ID" value="BCR93000.1"/>
    <property type="molecule type" value="Genomic_DNA"/>
</dbReference>
<feature type="transmembrane region" description="Helical" evidence="7">
    <location>
        <begin position="417"/>
        <end position="438"/>
    </location>
</feature>
<dbReference type="PANTHER" id="PTHR22950:SF461">
    <property type="entry name" value="AMINO ACID TRANSPORTER TRANSMEMBRANE DOMAIN-CONTAINING PROTEIN"/>
    <property type="match status" value="1"/>
</dbReference>
<dbReference type="AlphaFoldDB" id="A0A7R7VYG0"/>
<evidence type="ECO:0000256" key="4">
    <source>
        <dbReference type="ARBA" id="ARBA00022989"/>
    </source>
</evidence>
<dbReference type="GeneID" id="64954325"/>
<dbReference type="Proteomes" id="UP000661280">
    <property type="component" value="Chromosome 1"/>
</dbReference>
<evidence type="ECO:0000256" key="1">
    <source>
        <dbReference type="ARBA" id="ARBA00004141"/>
    </source>
</evidence>
<proteinExistence type="inferred from homology"/>
<keyword evidence="5 7" id="KW-0472">Membrane</keyword>
<dbReference type="RefSeq" id="XP_041536766.1">
    <property type="nucleotide sequence ID" value="XM_041687434.1"/>
</dbReference>
<feature type="transmembrane region" description="Helical" evidence="7">
    <location>
        <begin position="347"/>
        <end position="363"/>
    </location>
</feature>
<evidence type="ECO:0000256" key="6">
    <source>
        <dbReference type="SAM" id="MobiDB-lite"/>
    </source>
</evidence>
<feature type="domain" description="Amino acid transporter transmembrane" evidence="8">
    <location>
        <begin position="157"/>
        <end position="528"/>
    </location>
</feature>
<dbReference type="GO" id="GO:0016020">
    <property type="term" value="C:membrane"/>
    <property type="evidence" value="ECO:0007669"/>
    <property type="project" value="UniProtKB-SubCell"/>
</dbReference>
<feature type="transmembrane region" description="Helical" evidence="7">
    <location>
        <begin position="375"/>
        <end position="397"/>
    </location>
</feature>
<gene>
    <name evidence="9" type="ORF">AKAW2_10046S</name>
</gene>
<sequence>MATEIEPAEIPPVLGVLPAYGQDRETHLKMVPRADGARARLDPNVTLEEYMYWANIERQLEEEENRQYVLERGPLTVGKVIQNRFSKGVHHDREKKGAQNSPQIDGEKGMVASTPSDSSLAVSDEEWRNASRALRTAGWGTIFYLITTDVLGWANAPFVFASVGYGPAVALFIVFGCFAGFSGWILWRVFLELDSTRYPLINFGDTYYRVFGAWSRHLVNIGQSLQLLMSVSVLVLGNGQILAQLTNESICFVACMIIMMVIGMVCGSIRSLQRLGWLTNAAVWLNIADFIMIMVAAGGKFGIDYSAVTQSSLIKAIEPVKVFAGPPPNQYQIQATGFSGQFTGVDQMVYSYGGAILFISFLAEMRRPWDFWKGLLCAQLFICLVYIFFGAFVYSFYGQYSISNIYNVVEPKGLQEAVNIVYFLTTIIACSTVPRFSFFTRKPPLTNLVLYFNIGMKSVYQQIFMEIFNCPDISTKRGRLLWYGLGPIYWIIAFVIAAAVPNLSGISSMVGAALILNFTYTLPGVLYVGFRCQKDAALPGEGYDPASGVTTRHDSGMQRYVRGFKKHWMVNCFCIFYFCGGLACSGMGMWAAITGLIEEFGPGGTVATSFGCAAPV</sequence>
<evidence type="ECO:0000259" key="8">
    <source>
        <dbReference type="Pfam" id="PF01490"/>
    </source>
</evidence>
<dbReference type="PANTHER" id="PTHR22950">
    <property type="entry name" value="AMINO ACID TRANSPORTER"/>
    <property type="match status" value="1"/>
</dbReference>
<keyword evidence="3 7" id="KW-0812">Transmembrane</keyword>
<keyword evidence="4 7" id="KW-1133">Transmembrane helix</keyword>
<feature type="transmembrane region" description="Helical" evidence="7">
    <location>
        <begin position="249"/>
        <end position="269"/>
    </location>
</feature>
<dbReference type="OrthoDB" id="40134at2759"/>